<dbReference type="InterPro" id="IPR026664">
    <property type="entry name" value="Stereocilin-rel"/>
</dbReference>
<keyword evidence="4" id="KW-0130">Cell adhesion</keyword>
<reference evidence="8" key="1">
    <citation type="journal article" date="2017" name="Nat. Commun.">
        <title>The North American bullfrog draft genome provides insight into hormonal regulation of long noncoding RNA.</title>
        <authorList>
            <person name="Hammond S.A."/>
            <person name="Warren R.L."/>
            <person name="Vandervalk B.P."/>
            <person name="Kucuk E."/>
            <person name="Khan H."/>
            <person name="Gibb E.A."/>
            <person name="Pandoh P."/>
            <person name="Kirk H."/>
            <person name="Zhao Y."/>
            <person name="Jones M."/>
            <person name="Mungall A.J."/>
            <person name="Coope R."/>
            <person name="Pleasance S."/>
            <person name="Moore R.A."/>
            <person name="Holt R.A."/>
            <person name="Round J.M."/>
            <person name="Ohora S."/>
            <person name="Walle B.V."/>
            <person name="Veldhoen N."/>
            <person name="Helbing C.C."/>
            <person name="Birol I."/>
        </authorList>
    </citation>
    <scope>NUCLEOTIDE SEQUENCE [LARGE SCALE GENOMIC DNA]</scope>
</reference>
<dbReference type="PANTHER" id="PTHR23412">
    <property type="entry name" value="STEREOCILIN RELATED"/>
    <property type="match status" value="1"/>
</dbReference>
<evidence type="ECO:0000256" key="6">
    <source>
        <dbReference type="ARBA" id="ARBA00023180"/>
    </source>
</evidence>
<proteinExistence type="inferred from homology"/>
<dbReference type="OrthoDB" id="9909579at2759"/>
<accession>A0A2G9RJL5</accession>
<dbReference type="GO" id="GO:0009986">
    <property type="term" value="C:cell surface"/>
    <property type="evidence" value="ECO:0007669"/>
    <property type="project" value="TreeGrafter"/>
</dbReference>
<name>A0A2G9RJL5_AQUCT</name>
<dbReference type="Pfam" id="PF06060">
    <property type="entry name" value="Mesothelin"/>
    <property type="match status" value="1"/>
</dbReference>
<feature type="non-terminal residue" evidence="7">
    <location>
        <position position="1"/>
    </location>
</feature>
<feature type="non-terminal residue" evidence="7">
    <location>
        <position position="625"/>
    </location>
</feature>
<dbReference type="Gene3D" id="1.20.970.40">
    <property type="match status" value="1"/>
</dbReference>
<organism evidence="7 8">
    <name type="scientific">Aquarana catesbeiana</name>
    <name type="common">American bullfrog</name>
    <name type="synonym">Rana catesbeiana</name>
    <dbReference type="NCBI Taxonomy" id="8400"/>
    <lineage>
        <taxon>Eukaryota</taxon>
        <taxon>Metazoa</taxon>
        <taxon>Chordata</taxon>
        <taxon>Craniata</taxon>
        <taxon>Vertebrata</taxon>
        <taxon>Euteleostomi</taxon>
        <taxon>Amphibia</taxon>
        <taxon>Batrachia</taxon>
        <taxon>Anura</taxon>
        <taxon>Neobatrachia</taxon>
        <taxon>Ranoidea</taxon>
        <taxon>Ranidae</taxon>
        <taxon>Aquarana</taxon>
    </lineage>
</organism>
<evidence type="ECO:0000256" key="1">
    <source>
        <dbReference type="ARBA" id="ARBA00004370"/>
    </source>
</evidence>
<keyword evidence="8" id="KW-1185">Reference proteome</keyword>
<sequence>PVTSKSQCKDYFTRVGQANIYLLPQGSTKRTSLLSSAISCLNINSNNITKENLVTLGYLACDLTGKEIMGCDSYVLEALKNCSSFTTDQRVAIVTRLKAKYGDSSTWTLSTMTMIGSLSSTLDHATVMRISKTVKIKFFPGLLSSLKVQDKTTFTFVLSQLTASSRITRDVFVSCDEELTIDMINQQMDLIAATYSAAQLDACITNTTLLDSLSLLGSLAFADDQLQVLKDRLDMIFSNGVPEPYLIQLGNIARMYSEEEMSLWNITSVDKLATLIQSASRNSNDAKVNELVQRYLQLNYPNASLDGTLLTILAPYISSLNETLIQNISSENLGNSSQPLEISTCSQTSKNLLFDKMKLVYSSYDNSSNEYYQIMKPVIGGARASDLIAFASGFPEMDLTTFTSLNPDKVKELSVQNIMNLLGDNVLEINTIFSSSVLLAWAEANNQSEINNATAFLQSIIAALLTNADVLLNEVLLKTYLNMIAPQNVPVFLQSITSVAIQANLSEEQITTIKTTLLAVEFMVLQADFSNYTTEEWTVLFQDYLVNLTAYFNETLLEIIPLNISCSSYQAILKAFSLQYDSMTDNTREAIYGYFMKPYLTSKAANSTVVCDAGSFENWRELNFG</sequence>
<dbReference type="GO" id="GO:0007160">
    <property type="term" value="P:cell-matrix adhesion"/>
    <property type="evidence" value="ECO:0007669"/>
    <property type="project" value="TreeGrafter"/>
</dbReference>
<keyword evidence="3" id="KW-0732">Signal</keyword>
<dbReference type="EMBL" id="KV939991">
    <property type="protein sequence ID" value="PIO27403.1"/>
    <property type="molecule type" value="Genomic_DNA"/>
</dbReference>
<keyword evidence="5" id="KW-0472">Membrane</keyword>
<dbReference type="Proteomes" id="UP000228934">
    <property type="component" value="Unassembled WGS sequence"/>
</dbReference>
<keyword evidence="6" id="KW-0325">Glycoprotein</keyword>
<dbReference type="GO" id="GO:0016020">
    <property type="term" value="C:membrane"/>
    <property type="evidence" value="ECO:0007669"/>
    <property type="project" value="UniProtKB-SubCell"/>
</dbReference>
<evidence type="ECO:0000256" key="2">
    <source>
        <dbReference type="ARBA" id="ARBA00011016"/>
    </source>
</evidence>
<dbReference type="PANTHER" id="PTHR23412:SF20">
    <property type="match status" value="1"/>
</dbReference>
<evidence type="ECO:0000256" key="4">
    <source>
        <dbReference type="ARBA" id="ARBA00022889"/>
    </source>
</evidence>
<evidence type="ECO:0000256" key="5">
    <source>
        <dbReference type="ARBA" id="ARBA00023136"/>
    </source>
</evidence>
<dbReference type="InterPro" id="IPR010335">
    <property type="entry name" value="Mesothelin"/>
</dbReference>
<evidence type="ECO:0008006" key="9">
    <source>
        <dbReference type="Google" id="ProtNLM"/>
    </source>
</evidence>
<evidence type="ECO:0000256" key="3">
    <source>
        <dbReference type="ARBA" id="ARBA00022729"/>
    </source>
</evidence>
<evidence type="ECO:0000313" key="8">
    <source>
        <dbReference type="Proteomes" id="UP000228934"/>
    </source>
</evidence>
<protein>
    <recommendedName>
        <fullName evidence="9">Mesothelin-like protein</fullName>
    </recommendedName>
</protein>
<evidence type="ECO:0000313" key="7">
    <source>
        <dbReference type="EMBL" id="PIO27403.1"/>
    </source>
</evidence>
<comment type="subcellular location">
    <subcellularLocation>
        <location evidence="1">Membrane</location>
    </subcellularLocation>
</comment>
<dbReference type="AlphaFoldDB" id="A0A2G9RJL5"/>
<gene>
    <name evidence="7" type="ORF">AB205_0014880</name>
</gene>
<comment type="similarity">
    <text evidence="2">Belongs to the mesothelin family.</text>
</comment>